<dbReference type="InterPro" id="IPR039425">
    <property type="entry name" value="RNA_pol_sigma-70-like"/>
</dbReference>
<dbReference type="GO" id="GO:0006352">
    <property type="term" value="P:DNA-templated transcription initiation"/>
    <property type="evidence" value="ECO:0007669"/>
    <property type="project" value="InterPro"/>
</dbReference>
<comment type="similarity">
    <text evidence="1">Belongs to the sigma-70 factor family. ECF subfamily.</text>
</comment>
<keyword evidence="8" id="KW-1185">Reference proteome</keyword>
<dbReference type="InterPro" id="IPR013324">
    <property type="entry name" value="RNA_pol_sigma_r3/r4-like"/>
</dbReference>
<dbReference type="AlphaFoldDB" id="K6W7Y1"/>
<evidence type="ECO:0000256" key="5">
    <source>
        <dbReference type="ARBA" id="ARBA00023163"/>
    </source>
</evidence>
<accession>K6W7Y1</accession>
<name>K6W7Y1_9MICO</name>
<dbReference type="Gene3D" id="1.10.10.10">
    <property type="entry name" value="Winged helix-like DNA-binding domain superfamily/Winged helix DNA-binding domain"/>
    <property type="match status" value="1"/>
</dbReference>
<organism evidence="7 8">
    <name type="scientific">Kineosphaera limosa NBRC 100340</name>
    <dbReference type="NCBI Taxonomy" id="1184609"/>
    <lineage>
        <taxon>Bacteria</taxon>
        <taxon>Bacillati</taxon>
        <taxon>Actinomycetota</taxon>
        <taxon>Actinomycetes</taxon>
        <taxon>Micrococcales</taxon>
        <taxon>Dermatophilaceae</taxon>
        <taxon>Kineosphaera</taxon>
    </lineage>
</organism>
<evidence type="ECO:0000256" key="1">
    <source>
        <dbReference type="ARBA" id="ARBA00010641"/>
    </source>
</evidence>
<evidence type="ECO:0000256" key="3">
    <source>
        <dbReference type="ARBA" id="ARBA00023082"/>
    </source>
</evidence>
<keyword evidence="3" id="KW-0731">Sigma factor</keyword>
<evidence type="ECO:0000313" key="8">
    <source>
        <dbReference type="Proteomes" id="UP000008366"/>
    </source>
</evidence>
<dbReference type="PANTHER" id="PTHR43133">
    <property type="entry name" value="RNA POLYMERASE ECF-TYPE SIGMA FACTO"/>
    <property type="match status" value="1"/>
</dbReference>
<dbReference type="STRING" id="1184609.KILIM_018_00320"/>
<dbReference type="eggNOG" id="COG1595">
    <property type="taxonomic scope" value="Bacteria"/>
</dbReference>
<dbReference type="CDD" id="cd06171">
    <property type="entry name" value="Sigma70_r4"/>
    <property type="match status" value="1"/>
</dbReference>
<evidence type="ECO:0000313" key="7">
    <source>
        <dbReference type="EMBL" id="GAB95285.1"/>
    </source>
</evidence>
<comment type="caution">
    <text evidence="7">The sequence shown here is derived from an EMBL/GenBank/DDBJ whole genome shotgun (WGS) entry which is preliminary data.</text>
</comment>
<proteinExistence type="inferred from homology"/>
<dbReference type="InterPro" id="IPR013325">
    <property type="entry name" value="RNA_pol_sigma_r2"/>
</dbReference>
<keyword evidence="4" id="KW-0238">DNA-binding</keyword>
<dbReference type="GO" id="GO:0016987">
    <property type="term" value="F:sigma factor activity"/>
    <property type="evidence" value="ECO:0007669"/>
    <property type="project" value="UniProtKB-KW"/>
</dbReference>
<sequence length="165" mass="18250">MNAGAEVLAEPDEESPLSAVYRSERDDLVRFAAFVTGDVGAAVELVHDAFADLHEVWENVQSPAAWLRSAVGRRSVSWVRRRIVARRYLQSQTGGGSVAAVDVPQLVNVRQAVAKLSPQRRAVVFCRFYLDLSEAETARTLQVPLGTVKSRLSRAMRELEEALDD</sequence>
<dbReference type="Pfam" id="PF08281">
    <property type="entry name" value="Sigma70_r4_2"/>
    <property type="match status" value="1"/>
</dbReference>
<protein>
    <submittedName>
        <fullName evidence="7">Putative RNA polymerase ECF-type sigma factor</fullName>
    </submittedName>
</protein>
<feature type="domain" description="RNA polymerase sigma factor 70 region 4 type 2" evidence="6">
    <location>
        <begin position="108"/>
        <end position="159"/>
    </location>
</feature>
<gene>
    <name evidence="7" type="ORF">KILIM_018_00320</name>
</gene>
<keyword evidence="2" id="KW-0805">Transcription regulation</keyword>
<dbReference type="EMBL" id="BAHD01000018">
    <property type="protein sequence ID" value="GAB95285.1"/>
    <property type="molecule type" value="Genomic_DNA"/>
</dbReference>
<reference evidence="7 8" key="1">
    <citation type="submission" date="2012-08" db="EMBL/GenBank/DDBJ databases">
        <title>Whole genome shotgun sequence of Kineosphaera limosa NBRC 100340.</title>
        <authorList>
            <person name="Yoshida I."/>
            <person name="Isaki S."/>
            <person name="Hosoyama A."/>
            <person name="Tsuchikane K."/>
            <person name="Katsumata H."/>
            <person name="Ando Y."/>
            <person name="Ohji S."/>
            <person name="Hamada M."/>
            <person name="Tamura T."/>
            <person name="Yamazoe A."/>
            <person name="Yamazaki S."/>
            <person name="Fujita N."/>
        </authorList>
    </citation>
    <scope>NUCLEOTIDE SEQUENCE [LARGE SCALE GENOMIC DNA]</scope>
    <source>
        <strain evidence="7 8">NBRC 100340</strain>
    </source>
</reference>
<dbReference type="SUPFAM" id="SSF88946">
    <property type="entry name" value="Sigma2 domain of RNA polymerase sigma factors"/>
    <property type="match status" value="1"/>
</dbReference>
<dbReference type="GO" id="GO:0003677">
    <property type="term" value="F:DNA binding"/>
    <property type="evidence" value="ECO:0007669"/>
    <property type="project" value="UniProtKB-KW"/>
</dbReference>
<dbReference type="Gene3D" id="1.10.1740.10">
    <property type="match status" value="1"/>
</dbReference>
<dbReference type="InterPro" id="IPR013249">
    <property type="entry name" value="RNA_pol_sigma70_r4_t2"/>
</dbReference>
<dbReference type="InterPro" id="IPR014284">
    <property type="entry name" value="RNA_pol_sigma-70_dom"/>
</dbReference>
<keyword evidence="5" id="KW-0804">Transcription</keyword>
<evidence type="ECO:0000259" key="6">
    <source>
        <dbReference type="Pfam" id="PF08281"/>
    </source>
</evidence>
<dbReference type="SUPFAM" id="SSF88659">
    <property type="entry name" value="Sigma3 and sigma4 domains of RNA polymerase sigma factors"/>
    <property type="match status" value="1"/>
</dbReference>
<dbReference type="InterPro" id="IPR036388">
    <property type="entry name" value="WH-like_DNA-bd_sf"/>
</dbReference>
<dbReference type="Proteomes" id="UP000008366">
    <property type="component" value="Unassembled WGS sequence"/>
</dbReference>
<evidence type="ECO:0000256" key="2">
    <source>
        <dbReference type="ARBA" id="ARBA00023015"/>
    </source>
</evidence>
<dbReference type="NCBIfam" id="TIGR02937">
    <property type="entry name" value="sigma70-ECF"/>
    <property type="match status" value="1"/>
</dbReference>
<evidence type="ECO:0000256" key="4">
    <source>
        <dbReference type="ARBA" id="ARBA00023125"/>
    </source>
</evidence>
<dbReference type="PANTHER" id="PTHR43133:SF50">
    <property type="entry name" value="ECF RNA POLYMERASE SIGMA FACTOR SIGM"/>
    <property type="match status" value="1"/>
</dbReference>
<dbReference type="RefSeq" id="WP_006591817.1">
    <property type="nucleotide sequence ID" value="NZ_BAHD01000018.1"/>
</dbReference>